<accession>A0A6N9H8L1</accession>
<evidence type="ECO:0000313" key="2">
    <source>
        <dbReference type="EMBL" id="MYM20285.1"/>
    </source>
</evidence>
<evidence type="ECO:0000313" key="3">
    <source>
        <dbReference type="Proteomes" id="UP000469215"/>
    </source>
</evidence>
<protein>
    <recommendedName>
        <fullName evidence="4">DUF4352 domain-containing protein</fullName>
    </recommendedName>
</protein>
<dbReference type="Proteomes" id="UP000469215">
    <property type="component" value="Unassembled WGS sequence"/>
</dbReference>
<evidence type="ECO:0008006" key="4">
    <source>
        <dbReference type="Google" id="ProtNLM"/>
    </source>
</evidence>
<dbReference type="AlphaFoldDB" id="A0A6N9H8L1"/>
<name>A0A6N9H8L1_9MICO</name>
<dbReference type="RefSeq" id="WP_160953706.1">
    <property type="nucleotide sequence ID" value="NZ_WWEQ01000044.1"/>
</dbReference>
<sequence>MRARAARPGRLGSRPPRKLRRTRGIVLFTVLTTAGLFVSGCGLQQWTQGQPPPERTPQGAFTAGPARTGLARESSVAAGDWADVLPDVSVRATLRIVKAAARECTDTGTCSRRVVRATVTLENRSAGWIDFGSTGSELISGAELDSFSGSLNDSSLRISADQAPRVRAGARGTWTADFLVPKDPRVGLRLTFSFEDDMTRTATFEGRLRG</sequence>
<dbReference type="EMBL" id="WWEQ01000044">
    <property type="protein sequence ID" value="MYM20285.1"/>
    <property type="molecule type" value="Genomic_DNA"/>
</dbReference>
<comment type="caution">
    <text evidence="2">The sequence shown here is derived from an EMBL/GenBank/DDBJ whole genome shotgun (WGS) entry which is preliminary data.</text>
</comment>
<proteinExistence type="predicted"/>
<keyword evidence="3" id="KW-1185">Reference proteome</keyword>
<organism evidence="2 3">
    <name type="scientific">Brevibacterium rongguiense</name>
    <dbReference type="NCBI Taxonomy" id="2695267"/>
    <lineage>
        <taxon>Bacteria</taxon>
        <taxon>Bacillati</taxon>
        <taxon>Actinomycetota</taxon>
        <taxon>Actinomycetes</taxon>
        <taxon>Micrococcales</taxon>
        <taxon>Brevibacteriaceae</taxon>
        <taxon>Brevibacterium</taxon>
    </lineage>
</organism>
<gene>
    <name evidence="2" type="ORF">GSY69_09985</name>
</gene>
<reference evidence="2 3" key="1">
    <citation type="submission" date="2020-01" db="EMBL/GenBank/DDBJ databases">
        <authorList>
            <person name="Deng T."/>
        </authorList>
    </citation>
    <scope>NUCLEOTIDE SEQUENCE [LARGE SCALE GENOMIC DNA]</scope>
    <source>
        <strain evidence="2 3">5221</strain>
    </source>
</reference>
<feature type="region of interest" description="Disordered" evidence="1">
    <location>
        <begin position="45"/>
        <end position="65"/>
    </location>
</feature>
<evidence type="ECO:0000256" key="1">
    <source>
        <dbReference type="SAM" id="MobiDB-lite"/>
    </source>
</evidence>